<keyword evidence="4" id="KW-1185">Reference proteome</keyword>
<reference evidence="3" key="1">
    <citation type="submission" date="2022-01" db="EMBL/GenBank/DDBJ databases">
        <authorList>
            <person name="King R."/>
        </authorList>
    </citation>
    <scope>NUCLEOTIDE SEQUENCE</scope>
</reference>
<dbReference type="InterPro" id="IPR050111">
    <property type="entry name" value="C-type_lectin/snaclec_domain"/>
</dbReference>
<dbReference type="InterPro" id="IPR016187">
    <property type="entry name" value="CTDL_fold"/>
</dbReference>
<dbReference type="Proteomes" id="UP001153620">
    <property type="component" value="Chromosome 3"/>
</dbReference>
<reference evidence="3" key="2">
    <citation type="submission" date="2022-10" db="EMBL/GenBank/DDBJ databases">
        <authorList>
            <consortium name="ENA_rothamsted_submissions"/>
            <consortium name="culmorum"/>
            <person name="King R."/>
        </authorList>
    </citation>
    <scope>NUCLEOTIDE SEQUENCE</scope>
</reference>
<evidence type="ECO:0000313" key="3">
    <source>
        <dbReference type="EMBL" id="CAG9809164.1"/>
    </source>
</evidence>
<feature type="signal peptide" evidence="1">
    <location>
        <begin position="1"/>
        <end position="17"/>
    </location>
</feature>
<dbReference type="OrthoDB" id="7724281at2759"/>
<feature type="chain" id="PRO_5040371354" description="C-type lectin domain-containing protein" evidence="1">
    <location>
        <begin position="18"/>
        <end position="195"/>
    </location>
</feature>
<dbReference type="Pfam" id="PF00059">
    <property type="entry name" value="Lectin_C"/>
    <property type="match status" value="1"/>
</dbReference>
<dbReference type="InterPro" id="IPR001304">
    <property type="entry name" value="C-type_lectin-like"/>
</dbReference>
<dbReference type="Gene3D" id="3.10.100.10">
    <property type="entry name" value="Mannose-Binding Protein A, subunit A"/>
    <property type="match status" value="1"/>
</dbReference>
<protein>
    <recommendedName>
        <fullName evidence="2">C-type lectin domain-containing protein</fullName>
    </recommendedName>
</protein>
<gene>
    <name evidence="3" type="ORF">CHIRRI_LOCUS11993</name>
</gene>
<evidence type="ECO:0000256" key="1">
    <source>
        <dbReference type="SAM" id="SignalP"/>
    </source>
</evidence>
<accession>A0A9N9WWR2</accession>
<dbReference type="PANTHER" id="PTHR22803">
    <property type="entry name" value="MANNOSE, PHOSPHOLIPASE, LECTIN RECEPTOR RELATED"/>
    <property type="match status" value="1"/>
</dbReference>
<dbReference type="EMBL" id="OU895879">
    <property type="protein sequence ID" value="CAG9809164.1"/>
    <property type="molecule type" value="Genomic_DNA"/>
</dbReference>
<sequence>MISKLFLLAATSQLVSSLSHGSYGDHESSSNLHTFFPSYDAAFAEIGRYYGQVNDWKYRKVYFISKYFKSSWAEAKAICRSFDLELATFENLVEFTNFQKILKAANPFPPNIDMVHVDGMTPNTGSTTDWYWTNSGVKIPYTLQWNPGQPDNAGGQEACLTIRKYGGDYAFNDYFCSERTTYFICQKTELFHEEI</sequence>
<keyword evidence="1" id="KW-0732">Signal</keyword>
<organism evidence="3 4">
    <name type="scientific">Chironomus riparius</name>
    <dbReference type="NCBI Taxonomy" id="315576"/>
    <lineage>
        <taxon>Eukaryota</taxon>
        <taxon>Metazoa</taxon>
        <taxon>Ecdysozoa</taxon>
        <taxon>Arthropoda</taxon>
        <taxon>Hexapoda</taxon>
        <taxon>Insecta</taxon>
        <taxon>Pterygota</taxon>
        <taxon>Neoptera</taxon>
        <taxon>Endopterygota</taxon>
        <taxon>Diptera</taxon>
        <taxon>Nematocera</taxon>
        <taxon>Chironomoidea</taxon>
        <taxon>Chironomidae</taxon>
        <taxon>Chironominae</taxon>
        <taxon>Chironomus</taxon>
    </lineage>
</organism>
<dbReference type="PROSITE" id="PS50041">
    <property type="entry name" value="C_TYPE_LECTIN_2"/>
    <property type="match status" value="1"/>
</dbReference>
<name>A0A9N9WWR2_9DIPT</name>
<evidence type="ECO:0000313" key="4">
    <source>
        <dbReference type="Proteomes" id="UP001153620"/>
    </source>
</evidence>
<evidence type="ECO:0000259" key="2">
    <source>
        <dbReference type="PROSITE" id="PS50041"/>
    </source>
</evidence>
<dbReference type="AlphaFoldDB" id="A0A9N9WWR2"/>
<dbReference type="SMART" id="SM00034">
    <property type="entry name" value="CLECT"/>
    <property type="match status" value="1"/>
</dbReference>
<dbReference type="CDD" id="cd00037">
    <property type="entry name" value="CLECT"/>
    <property type="match status" value="1"/>
</dbReference>
<feature type="domain" description="C-type lectin" evidence="2">
    <location>
        <begin position="62"/>
        <end position="182"/>
    </location>
</feature>
<proteinExistence type="predicted"/>
<dbReference type="InterPro" id="IPR016186">
    <property type="entry name" value="C-type_lectin-like/link_sf"/>
</dbReference>
<dbReference type="SUPFAM" id="SSF56436">
    <property type="entry name" value="C-type lectin-like"/>
    <property type="match status" value="1"/>
</dbReference>